<feature type="domain" description="HTH IS21-type" evidence="5">
    <location>
        <begin position="2"/>
        <end position="67"/>
    </location>
</feature>
<evidence type="ECO:0000256" key="1">
    <source>
        <dbReference type="ARBA" id="ARBA00009277"/>
    </source>
</evidence>
<dbReference type="Gene3D" id="1.10.10.60">
    <property type="entry name" value="Homeodomain-like"/>
    <property type="match status" value="1"/>
</dbReference>
<sequence length="151" mass="17324">MDKIDDIRRLGRGGASVASIARDTGVSEPTVRKYLRETDLSERPPAVGRAPESPLLEPFAALVDSWLLEDRRCWYKQRHTAKRVFDRLVAEKGFEGSYSTVRRYVRRRREELAAELDAREAQGFLLLDWLPGECQVDFGQADFRVRGVVTR</sequence>
<evidence type="ECO:0000256" key="2">
    <source>
        <dbReference type="ARBA" id="ARBA00022578"/>
    </source>
</evidence>
<dbReference type="PANTHER" id="PTHR35004">
    <property type="entry name" value="TRANSPOSASE RV3428C-RELATED"/>
    <property type="match status" value="1"/>
</dbReference>
<evidence type="ECO:0000313" key="7">
    <source>
        <dbReference type="Proteomes" id="UP001529421"/>
    </source>
</evidence>
<keyword evidence="3" id="KW-0238">DNA-binding</keyword>
<gene>
    <name evidence="6" type="ORF">QUW28_08925</name>
</gene>
<dbReference type="SUPFAM" id="SSF46689">
    <property type="entry name" value="Homeodomain-like"/>
    <property type="match status" value="1"/>
</dbReference>
<comment type="caution">
    <text evidence="6">The sequence shown here is derived from an EMBL/GenBank/DDBJ whole genome shotgun (WGS) entry which is preliminary data.</text>
</comment>
<dbReference type="PANTHER" id="PTHR35004:SF7">
    <property type="entry name" value="INTEGRASE PROTEIN"/>
    <property type="match status" value="1"/>
</dbReference>
<evidence type="ECO:0000259" key="5">
    <source>
        <dbReference type="PROSITE" id="PS50531"/>
    </source>
</evidence>
<comment type="similarity">
    <text evidence="1">Belongs to the transposase IS21/IS408/IS1162 family.</text>
</comment>
<keyword evidence="7" id="KW-1185">Reference proteome</keyword>
<evidence type="ECO:0000256" key="3">
    <source>
        <dbReference type="ARBA" id="ARBA00023125"/>
    </source>
</evidence>
<dbReference type="EMBL" id="JAUDDZ010000015">
    <property type="protein sequence ID" value="MDM8275609.1"/>
    <property type="molecule type" value="Genomic_DNA"/>
</dbReference>
<feature type="non-terminal residue" evidence="6">
    <location>
        <position position="151"/>
    </location>
</feature>
<evidence type="ECO:0000313" key="6">
    <source>
        <dbReference type="EMBL" id="MDM8275609.1"/>
    </source>
</evidence>
<dbReference type="InterPro" id="IPR009057">
    <property type="entry name" value="Homeodomain-like_sf"/>
</dbReference>
<organism evidence="6 7">
    <name type="scientific">Enorma phocaeensis</name>
    <dbReference type="NCBI Taxonomy" id="1871019"/>
    <lineage>
        <taxon>Bacteria</taxon>
        <taxon>Bacillati</taxon>
        <taxon>Actinomycetota</taxon>
        <taxon>Coriobacteriia</taxon>
        <taxon>Coriobacteriales</taxon>
        <taxon>Coriobacteriaceae</taxon>
        <taxon>Enorma</taxon>
    </lineage>
</organism>
<protein>
    <submittedName>
        <fullName evidence="6">IS21 family transposase</fullName>
    </submittedName>
</protein>
<proteinExistence type="inferred from homology"/>
<dbReference type="Proteomes" id="UP001529421">
    <property type="component" value="Unassembled WGS sequence"/>
</dbReference>
<keyword evidence="4" id="KW-0233">DNA recombination</keyword>
<evidence type="ECO:0000256" key="4">
    <source>
        <dbReference type="ARBA" id="ARBA00023172"/>
    </source>
</evidence>
<dbReference type="PROSITE" id="PS50531">
    <property type="entry name" value="HTH_IS21"/>
    <property type="match status" value="1"/>
</dbReference>
<reference evidence="7" key="1">
    <citation type="submission" date="2023-06" db="EMBL/GenBank/DDBJ databases">
        <title>Identification and characterization of horizontal gene transfer across gut microbiota members of farm animals based on homology search.</title>
        <authorList>
            <person name="Zeman M."/>
            <person name="Kubasova T."/>
            <person name="Jahodarova E."/>
            <person name="Nykrynova M."/>
            <person name="Rychlik I."/>
        </authorList>
    </citation>
    <scope>NUCLEOTIDE SEQUENCE [LARGE SCALE GENOMIC DNA]</scope>
    <source>
        <strain evidence="7">154_Feed</strain>
    </source>
</reference>
<name>A0ABT7VCK5_9ACTN</name>
<reference evidence="6 7" key="2">
    <citation type="submission" date="2023-06" db="EMBL/GenBank/DDBJ databases">
        <authorList>
            <person name="Zeman M."/>
            <person name="Kubasova T."/>
            <person name="Jahodarova E."/>
            <person name="Nykrynova M."/>
            <person name="Rychlik I."/>
        </authorList>
    </citation>
    <scope>NUCLEOTIDE SEQUENCE [LARGE SCALE GENOMIC DNA]</scope>
    <source>
        <strain evidence="6 7">154_Feed</strain>
    </source>
</reference>
<dbReference type="InterPro" id="IPR017894">
    <property type="entry name" value="HTH_IS21_transposase_type"/>
</dbReference>
<keyword evidence="2" id="KW-0815">Transposition</keyword>
<accession>A0ABT7VCK5</accession>